<organism evidence="1 2">
    <name type="scientific">Streptomyces parvus</name>
    <dbReference type="NCBI Taxonomy" id="66428"/>
    <lineage>
        <taxon>Bacteria</taxon>
        <taxon>Bacillati</taxon>
        <taxon>Actinomycetota</taxon>
        <taxon>Actinomycetes</taxon>
        <taxon>Kitasatosporales</taxon>
        <taxon>Streptomycetaceae</taxon>
        <taxon>Streptomyces</taxon>
    </lineage>
</organism>
<name>A0A7K3RW18_9ACTN</name>
<dbReference type="Proteomes" id="UP000469670">
    <property type="component" value="Unassembled WGS sequence"/>
</dbReference>
<dbReference type="AlphaFoldDB" id="A0A7K3RW18"/>
<evidence type="ECO:0000313" key="1">
    <source>
        <dbReference type="EMBL" id="NEC19378.1"/>
    </source>
</evidence>
<proteinExistence type="predicted"/>
<dbReference type="EMBL" id="JAAGMP010000646">
    <property type="protein sequence ID" value="NEC19378.1"/>
    <property type="molecule type" value="Genomic_DNA"/>
</dbReference>
<sequence>MLTGVKRPAQHSASALRLLLDLLAQGAAAEEFDRPAADAREAGASAAELAEIAEA</sequence>
<gene>
    <name evidence="1" type="ORF">G3I50_14100</name>
</gene>
<comment type="caution">
    <text evidence="1">The sequence shown here is derived from an EMBL/GenBank/DDBJ whole genome shotgun (WGS) entry which is preliminary data.</text>
</comment>
<feature type="non-terminal residue" evidence="1">
    <location>
        <position position="55"/>
    </location>
</feature>
<evidence type="ECO:0000313" key="2">
    <source>
        <dbReference type="Proteomes" id="UP000469670"/>
    </source>
</evidence>
<protein>
    <submittedName>
        <fullName evidence="1">GAF domain-containing protein</fullName>
    </submittedName>
</protein>
<accession>A0A7K3RW18</accession>
<reference evidence="1 2" key="1">
    <citation type="submission" date="2020-01" db="EMBL/GenBank/DDBJ databases">
        <title>Insect and environment-associated Actinomycetes.</title>
        <authorList>
            <person name="Currrie C."/>
            <person name="Chevrette M."/>
            <person name="Carlson C."/>
            <person name="Stubbendieck R."/>
            <person name="Wendt-Pienkowski E."/>
        </authorList>
    </citation>
    <scope>NUCLEOTIDE SEQUENCE [LARGE SCALE GENOMIC DNA]</scope>
    <source>
        <strain evidence="1 2">SID7590</strain>
    </source>
</reference>